<dbReference type="SUPFAM" id="SSF52266">
    <property type="entry name" value="SGNH hydrolase"/>
    <property type="match status" value="1"/>
</dbReference>
<organism evidence="1 2">
    <name type="scientific">Stratiformator vulcanicus</name>
    <dbReference type="NCBI Taxonomy" id="2527980"/>
    <lineage>
        <taxon>Bacteria</taxon>
        <taxon>Pseudomonadati</taxon>
        <taxon>Planctomycetota</taxon>
        <taxon>Planctomycetia</taxon>
        <taxon>Planctomycetales</taxon>
        <taxon>Planctomycetaceae</taxon>
        <taxon>Stratiformator</taxon>
    </lineage>
</organism>
<dbReference type="RefSeq" id="WP_145365362.1">
    <property type="nucleotide sequence ID" value="NZ_CP036268.1"/>
</dbReference>
<dbReference type="Proteomes" id="UP000317318">
    <property type="component" value="Chromosome"/>
</dbReference>
<evidence type="ECO:0000313" key="1">
    <source>
        <dbReference type="EMBL" id="QDT39208.1"/>
    </source>
</evidence>
<dbReference type="KEGG" id="svp:Pan189_36110"/>
<evidence type="ECO:0000313" key="2">
    <source>
        <dbReference type="Proteomes" id="UP000317318"/>
    </source>
</evidence>
<dbReference type="OrthoDB" id="208619at2"/>
<dbReference type="CDD" id="cd00229">
    <property type="entry name" value="SGNH_hydrolase"/>
    <property type="match status" value="1"/>
</dbReference>
<dbReference type="InterPro" id="IPR036514">
    <property type="entry name" value="SGNH_hydro_sf"/>
</dbReference>
<dbReference type="GO" id="GO:0016788">
    <property type="term" value="F:hydrolase activity, acting on ester bonds"/>
    <property type="evidence" value="ECO:0007669"/>
    <property type="project" value="UniProtKB-ARBA"/>
</dbReference>
<accession>A0A517R5P1</accession>
<dbReference type="EMBL" id="CP036268">
    <property type="protein sequence ID" value="QDT39208.1"/>
    <property type="molecule type" value="Genomic_DNA"/>
</dbReference>
<protein>
    <submittedName>
        <fullName evidence="1">Uncharacterized protein</fullName>
    </submittedName>
</protein>
<gene>
    <name evidence="1" type="ORF">Pan189_36110</name>
</gene>
<dbReference type="Gene3D" id="3.40.50.1110">
    <property type="entry name" value="SGNH hydrolase"/>
    <property type="match status" value="1"/>
</dbReference>
<keyword evidence="2" id="KW-1185">Reference proteome</keyword>
<name>A0A517R5P1_9PLAN</name>
<sequence>MTNRLSRGVRSFVTACVLLVLTAIAAEIGLRIKDDYKTATASPVELAERLTVPCWRTVRTLRPLAERETLDPDRGVRITVRINSLGLRGEEPQIPKSPGTFRILLLGDETFFGPYLAEADTVAARLESLLGSRTDLQVEVVNAAVPGDCPLLSTLRVKGTLLSLDPDLIVQHFDISDIAESAEYRRRTRLDEAGRALACPSATLESGRHLLWFEELKLTAAATSMLSRFFEPPATDAEPNRSMGLSWPDDPAQGELIRLEQALAPLTELRQIADGTYSKFLVSTCPQPWQVSPTASSGPSVREAAGVQAGQHYLSRSVFDRVAAYTTEHSIAWCDAVPYFEDYSAPDVLFFKNSVGLSPRGAELYARVLAKRIMEETPYVWRKVSGPGENIPRAADRRAETHSHDGTWFE</sequence>
<reference evidence="1 2" key="1">
    <citation type="submission" date="2019-02" db="EMBL/GenBank/DDBJ databases">
        <title>Deep-cultivation of Planctomycetes and their phenomic and genomic characterization uncovers novel biology.</title>
        <authorList>
            <person name="Wiegand S."/>
            <person name="Jogler M."/>
            <person name="Boedeker C."/>
            <person name="Pinto D."/>
            <person name="Vollmers J."/>
            <person name="Rivas-Marin E."/>
            <person name="Kohn T."/>
            <person name="Peeters S.H."/>
            <person name="Heuer A."/>
            <person name="Rast P."/>
            <person name="Oberbeckmann S."/>
            <person name="Bunk B."/>
            <person name="Jeske O."/>
            <person name="Meyerdierks A."/>
            <person name="Storesund J.E."/>
            <person name="Kallscheuer N."/>
            <person name="Luecker S."/>
            <person name="Lage O.M."/>
            <person name="Pohl T."/>
            <person name="Merkel B.J."/>
            <person name="Hornburger P."/>
            <person name="Mueller R.-W."/>
            <person name="Bruemmer F."/>
            <person name="Labrenz M."/>
            <person name="Spormann A.M."/>
            <person name="Op den Camp H."/>
            <person name="Overmann J."/>
            <person name="Amann R."/>
            <person name="Jetten M.S.M."/>
            <person name="Mascher T."/>
            <person name="Medema M.H."/>
            <person name="Devos D.P."/>
            <person name="Kaster A.-K."/>
            <person name="Ovreas L."/>
            <person name="Rohde M."/>
            <person name="Galperin M.Y."/>
            <person name="Jogler C."/>
        </authorList>
    </citation>
    <scope>NUCLEOTIDE SEQUENCE [LARGE SCALE GENOMIC DNA]</scope>
    <source>
        <strain evidence="1 2">Pan189</strain>
    </source>
</reference>
<dbReference type="AlphaFoldDB" id="A0A517R5P1"/>
<proteinExistence type="predicted"/>